<evidence type="ECO:0000256" key="3">
    <source>
        <dbReference type="ARBA" id="ARBA00022989"/>
    </source>
</evidence>
<evidence type="ECO:0000256" key="6">
    <source>
        <dbReference type="SAM" id="Phobius"/>
    </source>
</evidence>
<keyword evidence="4 6" id="KW-0472">Membrane</keyword>
<evidence type="ECO:0000256" key="2">
    <source>
        <dbReference type="ARBA" id="ARBA00022692"/>
    </source>
</evidence>
<keyword evidence="8" id="KW-1185">Reference proteome</keyword>
<feature type="transmembrane region" description="Helical" evidence="6">
    <location>
        <begin position="12"/>
        <end position="31"/>
    </location>
</feature>
<dbReference type="EMBL" id="JBHFEH010000001">
    <property type="protein sequence ID" value="KAL2059108.1"/>
    <property type="molecule type" value="Genomic_DNA"/>
</dbReference>
<evidence type="ECO:0000256" key="1">
    <source>
        <dbReference type="ARBA" id="ARBA00004141"/>
    </source>
</evidence>
<evidence type="ECO:0008006" key="9">
    <source>
        <dbReference type="Google" id="ProtNLM"/>
    </source>
</evidence>
<keyword evidence="2 6" id="KW-0812">Transmembrane</keyword>
<evidence type="ECO:0000256" key="5">
    <source>
        <dbReference type="SAM" id="MobiDB-lite"/>
    </source>
</evidence>
<feature type="transmembrane region" description="Helical" evidence="6">
    <location>
        <begin position="239"/>
        <end position="259"/>
    </location>
</feature>
<dbReference type="Gene3D" id="1.20.1280.290">
    <property type="match status" value="2"/>
</dbReference>
<dbReference type="SMART" id="SM00679">
    <property type="entry name" value="CTNS"/>
    <property type="match status" value="2"/>
</dbReference>
<dbReference type="InterPro" id="IPR051415">
    <property type="entry name" value="LAAT-1"/>
</dbReference>
<comment type="caution">
    <text evidence="7">The sequence shown here is derived from an EMBL/GenBank/DDBJ whole genome shotgun (WGS) entry which is preliminary data.</text>
</comment>
<feature type="transmembrane region" description="Helical" evidence="6">
    <location>
        <begin position="209"/>
        <end position="227"/>
    </location>
</feature>
<dbReference type="PANTHER" id="PTHR16201:SF44">
    <property type="entry name" value="SEVEN TRANSMEMBRANE PROTEIN 1"/>
    <property type="match status" value="1"/>
</dbReference>
<feature type="compositionally biased region" description="Polar residues" evidence="5">
    <location>
        <begin position="131"/>
        <end position="150"/>
    </location>
</feature>
<dbReference type="InterPro" id="IPR006603">
    <property type="entry name" value="PQ-loop_rpt"/>
</dbReference>
<feature type="transmembrane region" description="Helical" evidence="6">
    <location>
        <begin position="167"/>
        <end position="189"/>
    </location>
</feature>
<protein>
    <recommendedName>
        <fullName evidence="9">Vacuolar membrane PQ loop repeat protein</fullName>
    </recommendedName>
</protein>
<accession>A0ABR4BRR8</accession>
<proteinExistence type="predicted"/>
<evidence type="ECO:0000313" key="7">
    <source>
        <dbReference type="EMBL" id="KAL2059108.1"/>
    </source>
</evidence>
<dbReference type="PANTHER" id="PTHR16201">
    <property type="entry name" value="SEVEN TRANSMEMBRANE PROTEIN 1-RELATED"/>
    <property type="match status" value="1"/>
</dbReference>
<evidence type="ECO:0000313" key="8">
    <source>
        <dbReference type="Proteomes" id="UP001590951"/>
    </source>
</evidence>
<gene>
    <name evidence="7" type="ORF">ABVK25_000400</name>
</gene>
<comment type="subcellular location">
    <subcellularLocation>
        <location evidence="1">Membrane</location>
        <topology evidence="1">Multi-pass membrane protein</topology>
    </subcellularLocation>
</comment>
<keyword evidence="3 6" id="KW-1133">Transmembrane helix</keyword>
<dbReference type="Proteomes" id="UP001590951">
    <property type="component" value="Unassembled WGS sequence"/>
</dbReference>
<organism evidence="7 8">
    <name type="scientific">Lepraria finkii</name>
    <dbReference type="NCBI Taxonomy" id="1340010"/>
    <lineage>
        <taxon>Eukaryota</taxon>
        <taxon>Fungi</taxon>
        <taxon>Dikarya</taxon>
        <taxon>Ascomycota</taxon>
        <taxon>Pezizomycotina</taxon>
        <taxon>Lecanoromycetes</taxon>
        <taxon>OSLEUM clade</taxon>
        <taxon>Lecanoromycetidae</taxon>
        <taxon>Lecanorales</taxon>
        <taxon>Lecanorineae</taxon>
        <taxon>Stereocaulaceae</taxon>
        <taxon>Lepraria</taxon>
    </lineage>
</organism>
<dbReference type="Pfam" id="PF04193">
    <property type="entry name" value="PQ-loop"/>
    <property type="match status" value="2"/>
</dbReference>
<feature type="region of interest" description="Disordered" evidence="5">
    <location>
        <begin position="104"/>
        <end position="150"/>
    </location>
</feature>
<sequence>MLHLSAHEALSGVSGSVSLASWIFMLVPQLIENYQLGSAEGVSLAFLTVWFIGDLANFVGAIWAGLVPTVIALAAYFIIADAVLITQCLYYNHVNAGEQSAGGFAQGETAREDQPLLGRRPSDIGLPGSRRGSSVSMKRRSSTLGEPTLSTIPEDGGYTRPWVKNTLAVLAVCAVGVAGWAIAWRAHLWKPTPEDGDSRNTNRKPGAEFLGYLSAVLYLGARIPQILKNFRERSCEGLSLLFFILSLVGNLTYGGGILFHSVSRQSLLINTPWLIGSLGTMCEDILIFVQFHVYKSKELAESDAAIE</sequence>
<name>A0ABR4BRR8_9LECA</name>
<evidence type="ECO:0000256" key="4">
    <source>
        <dbReference type="ARBA" id="ARBA00023136"/>
    </source>
</evidence>
<reference evidence="7 8" key="1">
    <citation type="submission" date="2024-09" db="EMBL/GenBank/DDBJ databases">
        <title>Rethinking Asexuality: The Enigmatic Case of Functional Sexual Genes in Lepraria (Stereocaulaceae).</title>
        <authorList>
            <person name="Doellman M."/>
            <person name="Sun Y."/>
            <person name="Barcenas-Pena A."/>
            <person name="Lumbsch H.T."/>
            <person name="Grewe F."/>
        </authorList>
    </citation>
    <scope>NUCLEOTIDE SEQUENCE [LARGE SCALE GENOMIC DNA]</scope>
    <source>
        <strain evidence="7 8">Grewe 0041</strain>
    </source>
</reference>